<accession>A0A0C2WU56</accession>
<evidence type="ECO:0000313" key="2">
    <source>
        <dbReference type="Proteomes" id="UP000054549"/>
    </source>
</evidence>
<keyword evidence="2" id="KW-1185">Reference proteome</keyword>
<name>A0A0C2WU56_AMAMK</name>
<sequence length="58" mass="6612">MEIEYTYDNGSTKRAPSAFAIPTNMVLRNVSRSHLQFGQDMIIAAAHSRNIPRYKVGW</sequence>
<organism evidence="1 2">
    <name type="scientific">Amanita muscaria (strain Koide BX008)</name>
    <dbReference type="NCBI Taxonomy" id="946122"/>
    <lineage>
        <taxon>Eukaryota</taxon>
        <taxon>Fungi</taxon>
        <taxon>Dikarya</taxon>
        <taxon>Basidiomycota</taxon>
        <taxon>Agaricomycotina</taxon>
        <taxon>Agaricomycetes</taxon>
        <taxon>Agaricomycetidae</taxon>
        <taxon>Agaricales</taxon>
        <taxon>Pluteineae</taxon>
        <taxon>Amanitaceae</taxon>
        <taxon>Amanita</taxon>
    </lineage>
</organism>
<dbReference type="InParanoid" id="A0A0C2WU56"/>
<proteinExistence type="predicted"/>
<gene>
    <name evidence="1" type="ORF">M378DRAFT_950622</name>
</gene>
<dbReference type="HOGENOM" id="CLU_2978689_0_0_1"/>
<dbReference type="AlphaFoldDB" id="A0A0C2WU56"/>
<protein>
    <submittedName>
        <fullName evidence="1">Uncharacterized protein</fullName>
    </submittedName>
</protein>
<dbReference type="Proteomes" id="UP000054549">
    <property type="component" value="Unassembled WGS sequence"/>
</dbReference>
<evidence type="ECO:0000313" key="1">
    <source>
        <dbReference type="EMBL" id="KIL60301.1"/>
    </source>
</evidence>
<reference evidence="1 2" key="1">
    <citation type="submission" date="2014-04" db="EMBL/GenBank/DDBJ databases">
        <title>Evolutionary Origins and Diversification of the Mycorrhizal Mutualists.</title>
        <authorList>
            <consortium name="DOE Joint Genome Institute"/>
            <consortium name="Mycorrhizal Genomics Consortium"/>
            <person name="Kohler A."/>
            <person name="Kuo A."/>
            <person name="Nagy L.G."/>
            <person name="Floudas D."/>
            <person name="Copeland A."/>
            <person name="Barry K.W."/>
            <person name="Cichocki N."/>
            <person name="Veneault-Fourrey C."/>
            <person name="LaButti K."/>
            <person name="Lindquist E.A."/>
            <person name="Lipzen A."/>
            <person name="Lundell T."/>
            <person name="Morin E."/>
            <person name="Murat C."/>
            <person name="Riley R."/>
            <person name="Ohm R."/>
            <person name="Sun H."/>
            <person name="Tunlid A."/>
            <person name="Henrissat B."/>
            <person name="Grigoriev I.V."/>
            <person name="Hibbett D.S."/>
            <person name="Martin F."/>
        </authorList>
    </citation>
    <scope>NUCLEOTIDE SEQUENCE [LARGE SCALE GENOMIC DNA]</scope>
    <source>
        <strain evidence="1 2">Koide BX008</strain>
    </source>
</reference>
<dbReference type="EMBL" id="KN818301">
    <property type="protein sequence ID" value="KIL60301.1"/>
    <property type="molecule type" value="Genomic_DNA"/>
</dbReference>